<organism evidence="5 6">
    <name type="scientific">Vagococcus silagei</name>
    <dbReference type="NCBI Taxonomy" id="2508885"/>
    <lineage>
        <taxon>Bacteria</taxon>
        <taxon>Bacillati</taxon>
        <taxon>Bacillota</taxon>
        <taxon>Bacilli</taxon>
        <taxon>Lactobacillales</taxon>
        <taxon>Enterococcaceae</taxon>
        <taxon>Vagococcus</taxon>
    </lineage>
</organism>
<evidence type="ECO:0000256" key="2">
    <source>
        <dbReference type="ARBA" id="ARBA00022801"/>
    </source>
</evidence>
<keyword evidence="3" id="KW-0472">Membrane</keyword>
<gene>
    <name evidence="5" type="ORF">ESZ54_00820</name>
</gene>
<dbReference type="SMART" id="SM00047">
    <property type="entry name" value="LYZ2"/>
    <property type="match status" value="1"/>
</dbReference>
<dbReference type="PANTHER" id="PTHR33308">
    <property type="entry name" value="PEPTIDOGLYCAN HYDROLASE FLGJ"/>
    <property type="match status" value="1"/>
</dbReference>
<dbReference type="Proteomes" id="UP000310506">
    <property type="component" value="Unassembled WGS sequence"/>
</dbReference>
<dbReference type="OrthoDB" id="977752at2"/>
<dbReference type="Pfam" id="PF01832">
    <property type="entry name" value="Glucosaminidase"/>
    <property type="match status" value="1"/>
</dbReference>
<keyword evidence="6" id="KW-1185">Reference proteome</keyword>
<name>A0A4S3B7E3_9ENTE</name>
<evidence type="ECO:0000259" key="4">
    <source>
        <dbReference type="SMART" id="SM00047"/>
    </source>
</evidence>
<dbReference type="InterPro" id="IPR051056">
    <property type="entry name" value="Glycosyl_Hydrolase_73"/>
</dbReference>
<dbReference type="GO" id="GO:0004040">
    <property type="term" value="F:amidase activity"/>
    <property type="evidence" value="ECO:0007669"/>
    <property type="project" value="InterPro"/>
</dbReference>
<dbReference type="InterPro" id="IPR002901">
    <property type="entry name" value="MGlyc_endo_b_GlcNAc-like_dom"/>
</dbReference>
<evidence type="ECO:0000313" key="5">
    <source>
        <dbReference type="EMBL" id="THB62387.1"/>
    </source>
</evidence>
<dbReference type="Gene3D" id="4.10.80.30">
    <property type="entry name" value="DNA polymerase, domain 6"/>
    <property type="match status" value="1"/>
</dbReference>
<evidence type="ECO:0000256" key="1">
    <source>
        <dbReference type="ARBA" id="ARBA00010266"/>
    </source>
</evidence>
<reference evidence="5 6" key="1">
    <citation type="submission" date="2019-01" db="EMBL/GenBank/DDBJ databases">
        <title>Vagococcus silagei sp. nov. isolated from brewer's grain.</title>
        <authorList>
            <person name="Guu J.-R."/>
        </authorList>
    </citation>
    <scope>NUCLEOTIDE SEQUENCE [LARGE SCALE GENOMIC DNA]</scope>
    <source>
        <strain evidence="5 6">2B-2</strain>
    </source>
</reference>
<sequence>MAKKYKKNYRSKRNGRGPFLMSVLIILLGIFVFSFTLNHLFDDKVQPVNPHDDQVEAHEQFIQQLLPTAKQLQQDYGILPSIVIGQAILESDWGTSELSAQYNNLFGMKSFNPNGKSVKLKTQEYRNGKWETIEANFKVYSSWEESLIDHTKLFVKGVDWDPYLYQGVLLADDYKTAAKALQVAGYATDPTYANKIIDVIEANQLAQYD</sequence>
<keyword evidence="2" id="KW-0378">Hydrolase</keyword>
<dbReference type="Gene3D" id="1.10.530.10">
    <property type="match status" value="1"/>
</dbReference>
<accession>A0A4S3B7E3</accession>
<evidence type="ECO:0000256" key="3">
    <source>
        <dbReference type="SAM" id="Phobius"/>
    </source>
</evidence>
<dbReference type="PANTHER" id="PTHR33308:SF10">
    <property type="entry name" value="EXO-GLUCOSAMINIDASE LYTG"/>
    <property type="match status" value="1"/>
</dbReference>
<dbReference type="AlphaFoldDB" id="A0A4S3B7E3"/>
<proteinExistence type="inferred from homology"/>
<keyword evidence="3" id="KW-0812">Transmembrane</keyword>
<protein>
    <submittedName>
        <fullName evidence="5">N-acetylmuramoyl-L-alanine amidase</fullName>
    </submittedName>
</protein>
<evidence type="ECO:0000313" key="6">
    <source>
        <dbReference type="Proteomes" id="UP000310506"/>
    </source>
</evidence>
<comment type="caution">
    <text evidence="5">The sequence shown here is derived from an EMBL/GenBank/DDBJ whole genome shotgun (WGS) entry which is preliminary data.</text>
</comment>
<keyword evidence="3" id="KW-1133">Transmembrane helix</keyword>
<dbReference type="PRINTS" id="PR01002">
    <property type="entry name" value="FLGFLGJ"/>
</dbReference>
<feature type="domain" description="Mannosyl-glycoprotein endo-beta-N-acetylglucosamidase-like" evidence="4">
    <location>
        <begin position="52"/>
        <end position="209"/>
    </location>
</feature>
<comment type="similarity">
    <text evidence="1">Belongs to the glycosyl hydrolase 73 family.</text>
</comment>
<dbReference type="EMBL" id="SDGV01000001">
    <property type="protein sequence ID" value="THB62387.1"/>
    <property type="molecule type" value="Genomic_DNA"/>
</dbReference>
<feature type="transmembrane region" description="Helical" evidence="3">
    <location>
        <begin position="20"/>
        <end position="41"/>
    </location>
</feature>